<name>A0A4R5YE70_KOCRO</name>
<feature type="compositionally biased region" description="Pro residues" evidence="1">
    <location>
        <begin position="109"/>
        <end position="124"/>
    </location>
</feature>
<comment type="caution">
    <text evidence="4">The sequence shown here is derived from an EMBL/GenBank/DDBJ whole genome shotgun (WGS) entry which is preliminary data.</text>
</comment>
<evidence type="ECO:0000256" key="1">
    <source>
        <dbReference type="SAM" id="MobiDB-lite"/>
    </source>
</evidence>
<reference evidence="4 5" key="1">
    <citation type="submission" date="2019-03" db="EMBL/GenBank/DDBJ databases">
        <title>Genome Sequencing and Assembly of Various Microbes Isolated from Partially Reclaimed Soil and Acid Mine Drainage (AMD) Site.</title>
        <authorList>
            <person name="Steinbock B."/>
            <person name="Bechtold R."/>
            <person name="Sevigny J.L."/>
            <person name="Thomas D."/>
            <person name="Cuthill L.R."/>
            <person name="Aveiro Johannsen E.J."/>
            <person name="Thomas K."/>
            <person name="Ghosh A."/>
        </authorList>
    </citation>
    <scope>NUCLEOTIDE SEQUENCE [LARGE SCALE GENOMIC DNA]</scope>
    <source>
        <strain evidence="4 5">S-A3</strain>
    </source>
</reference>
<sequence>MTPIPPGKRPAPAHHRASWASTLAAGLMALLSITVFVALIRHDGPAWAIFVAVISALYCTSFAVLRNRLRPAPAATRTPSAGTTRIGPHQETNRAARRARRVTPRSPKLAPPAAPPAPKAPRMPPAASYPEKTPAPTAPRRDVGEPKVAPAKTAPPGAEPATTSAITTATPRSVLPKPRPADSPKTAAPAKPAVAPLQRTPPVVYDARGGPIDWAGDPDGYKTWRPRTDVEELIATANRFSEDTRRDLDRSRKMLQESRQRQWTPVASPRGMNFVKTLHTINTWQEAELSAAAWMKRSGYPDAHPTPPGPDGGIDVMSSRGIGQVKYWQKPVGADPIFKLAAAARRSHLVGRDALFFSAAGYTSNARAAARACGVELYQLGLDGRSWTRVF</sequence>
<dbReference type="SUPFAM" id="SSF52980">
    <property type="entry name" value="Restriction endonuclease-like"/>
    <property type="match status" value="1"/>
</dbReference>
<dbReference type="GO" id="GO:0004519">
    <property type="term" value="F:endonuclease activity"/>
    <property type="evidence" value="ECO:0007669"/>
    <property type="project" value="UniProtKB-KW"/>
</dbReference>
<organism evidence="4 5">
    <name type="scientific">Kocuria rosea</name>
    <name type="common">Deinococcus erythromyxa</name>
    <name type="synonym">Micrococcus rubens</name>
    <dbReference type="NCBI Taxonomy" id="1275"/>
    <lineage>
        <taxon>Bacteria</taxon>
        <taxon>Bacillati</taxon>
        <taxon>Actinomycetota</taxon>
        <taxon>Actinomycetes</taxon>
        <taxon>Micrococcales</taxon>
        <taxon>Micrococcaceae</taxon>
        <taxon>Kocuria</taxon>
    </lineage>
</organism>
<dbReference type="InterPro" id="IPR011335">
    <property type="entry name" value="Restrct_endonuc-II-like"/>
</dbReference>
<feature type="compositionally biased region" description="Low complexity" evidence="1">
    <location>
        <begin position="73"/>
        <end position="85"/>
    </location>
</feature>
<dbReference type="Pfam" id="PF04471">
    <property type="entry name" value="Mrr_cat"/>
    <property type="match status" value="1"/>
</dbReference>
<gene>
    <name evidence="4" type="ORF">E2R59_11065</name>
</gene>
<dbReference type="GO" id="GO:0003677">
    <property type="term" value="F:DNA binding"/>
    <property type="evidence" value="ECO:0007669"/>
    <property type="project" value="InterPro"/>
</dbReference>
<feature type="region of interest" description="Disordered" evidence="1">
    <location>
        <begin position="73"/>
        <end position="193"/>
    </location>
</feature>
<evidence type="ECO:0000313" key="4">
    <source>
        <dbReference type="EMBL" id="TDL42478.1"/>
    </source>
</evidence>
<keyword evidence="2" id="KW-0472">Membrane</keyword>
<keyword evidence="4" id="KW-0255">Endonuclease</keyword>
<dbReference type="GO" id="GO:0009307">
    <property type="term" value="P:DNA restriction-modification system"/>
    <property type="evidence" value="ECO:0007669"/>
    <property type="project" value="InterPro"/>
</dbReference>
<keyword evidence="4" id="KW-0378">Hydrolase</keyword>
<accession>A0A4R5YE70</accession>
<evidence type="ECO:0000313" key="5">
    <source>
        <dbReference type="Proteomes" id="UP000295163"/>
    </source>
</evidence>
<feature type="transmembrane region" description="Helical" evidence="2">
    <location>
        <begin position="20"/>
        <end position="40"/>
    </location>
</feature>
<evidence type="ECO:0000259" key="3">
    <source>
        <dbReference type="Pfam" id="PF04471"/>
    </source>
</evidence>
<dbReference type="InterPro" id="IPR007560">
    <property type="entry name" value="Restrct_endonuc_IV_Mrr"/>
</dbReference>
<dbReference type="AlphaFoldDB" id="A0A4R5YE70"/>
<feature type="compositionally biased region" description="Low complexity" evidence="1">
    <location>
        <begin position="161"/>
        <end position="170"/>
    </location>
</feature>
<evidence type="ECO:0000256" key="2">
    <source>
        <dbReference type="SAM" id="Phobius"/>
    </source>
</evidence>
<dbReference type="Proteomes" id="UP000295163">
    <property type="component" value="Unassembled WGS sequence"/>
</dbReference>
<keyword evidence="2" id="KW-0812">Transmembrane</keyword>
<feature type="transmembrane region" description="Helical" evidence="2">
    <location>
        <begin position="46"/>
        <end position="65"/>
    </location>
</feature>
<feature type="compositionally biased region" description="Low complexity" evidence="1">
    <location>
        <begin position="183"/>
        <end position="193"/>
    </location>
</feature>
<proteinExistence type="predicted"/>
<protein>
    <submittedName>
        <fullName evidence="4">Restriction endonuclease</fullName>
    </submittedName>
</protein>
<dbReference type="EMBL" id="SMZT01000004">
    <property type="protein sequence ID" value="TDL42478.1"/>
    <property type="molecule type" value="Genomic_DNA"/>
</dbReference>
<feature type="domain" description="Restriction endonuclease type IV Mrr" evidence="3">
    <location>
        <begin position="283"/>
        <end position="378"/>
    </location>
</feature>
<keyword evidence="4" id="KW-0540">Nuclease</keyword>
<keyword evidence="2" id="KW-1133">Transmembrane helix</keyword>